<evidence type="ECO:0000313" key="1">
    <source>
        <dbReference type="EMBL" id="TCW02215.1"/>
    </source>
</evidence>
<name>A0A4R3ZB17_9FIRM</name>
<reference evidence="1 2" key="1">
    <citation type="submission" date="2019-03" db="EMBL/GenBank/DDBJ databases">
        <title>Genomic Encyclopedia of Type Strains, Phase IV (KMG-IV): sequencing the most valuable type-strain genomes for metagenomic binning, comparative biology and taxonomic classification.</title>
        <authorList>
            <person name="Goeker M."/>
        </authorList>
    </citation>
    <scope>NUCLEOTIDE SEQUENCE [LARGE SCALE GENOMIC DNA]</scope>
    <source>
        <strain evidence="1 2">DSM 29487</strain>
    </source>
</reference>
<organism evidence="1 2">
    <name type="scientific">Longibaculum muris</name>
    <dbReference type="NCBI Taxonomy" id="1796628"/>
    <lineage>
        <taxon>Bacteria</taxon>
        <taxon>Bacillati</taxon>
        <taxon>Bacillota</taxon>
        <taxon>Erysipelotrichia</taxon>
        <taxon>Erysipelotrichales</taxon>
        <taxon>Coprobacillaceae</taxon>
        <taxon>Longibaculum</taxon>
    </lineage>
</organism>
<proteinExistence type="predicted"/>
<dbReference type="RefSeq" id="WP_066446501.1">
    <property type="nucleotide sequence ID" value="NZ_JANKBF010000003.1"/>
</dbReference>
<comment type="caution">
    <text evidence="1">The sequence shown here is derived from an EMBL/GenBank/DDBJ whole genome shotgun (WGS) entry which is preliminary data.</text>
</comment>
<accession>A0A4R3ZB17</accession>
<sequence>MKKHKVIVTVVLLVSIIVGSSLVFDSMKKNSFPYKYQDILTSYLGDYTIEKKAKNKADKTERSMSDSWYMNYGKQLKDNMLIYDEKSFFTQLQDTYVSHHFLQLSEKINAKDSILYLRNAFMAIPYAYTSDNCEKLDDQIAKNYSQYYPQSFCINEGYNIDHLFTEKKSPLFFVFVCNNKETANRFISEIKNVNAIIIITSDVMNEDSLTIEANKIENDSDKYMFVYHGKIIEDGQKIMGLNKDYGDNENGYEQGTIIYNFNHFIKDMYNQNEY</sequence>
<gene>
    <name evidence="1" type="ORF">EDD60_102180</name>
</gene>
<evidence type="ECO:0000313" key="2">
    <source>
        <dbReference type="Proteomes" id="UP000295515"/>
    </source>
</evidence>
<protein>
    <submittedName>
        <fullName evidence="1">Uncharacterized protein</fullName>
    </submittedName>
</protein>
<dbReference type="AlphaFoldDB" id="A0A4R3ZB17"/>
<keyword evidence="2" id="KW-1185">Reference proteome</keyword>
<dbReference type="EMBL" id="SMCQ01000002">
    <property type="protein sequence ID" value="TCW02215.1"/>
    <property type="molecule type" value="Genomic_DNA"/>
</dbReference>
<dbReference type="GeneID" id="98914417"/>
<dbReference type="Proteomes" id="UP000295515">
    <property type="component" value="Unassembled WGS sequence"/>
</dbReference>